<name>A0A1J1IER0_9DIPT</name>
<sequence length="72" mass="8359">MSFCCIRILHAASIQIGDLNHIVDETEMLNFIRHQQIASKLKRKRLKTASPFTVGWKEKQKSQLKKHDVAEI</sequence>
<dbReference type="EMBL" id="CVRI01000047">
    <property type="protein sequence ID" value="CRK97486.1"/>
    <property type="molecule type" value="Genomic_DNA"/>
</dbReference>
<gene>
    <name evidence="1" type="ORF">CLUMA_CG010875</name>
</gene>
<keyword evidence="2" id="KW-1185">Reference proteome</keyword>
<protein>
    <submittedName>
        <fullName evidence="1">CLUMA_CG010875, isoform A</fullName>
    </submittedName>
</protein>
<dbReference type="AlphaFoldDB" id="A0A1J1IER0"/>
<evidence type="ECO:0000313" key="2">
    <source>
        <dbReference type="Proteomes" id="UP000183832"/>
    </source>
</evidence>
<reference evidence="1 2" key="1">
    <citation type="submission" date="2015-04" db="EMBL/GenBank/DDBJ databases">
        <authorList>
            <person name="Syromyatnikov M.Y."/>
            <person name="Popov V.N."/>
        </authorList>
    </citation>
    <scope>NUCLEOTIDE SEQUENCE [LARGE SCALE GENOMIC DNA]</scope>
</reference>
<accession>A0A1J1IER0</accession>
<evidence type="ECO:0000313" key="1">
    <source>
        <dbReference type="EMBL" id="CRK97486.1"/>
    </source>
</evidence>
<dbReference type="Proteomes" id="UP000183832">
    <property type="component" value="Unassembled WGS sequence"/>
</dbReference>
<proteinExistence type="predicted"/>
<organism evidence="1 2">
    <name type="scientific">Clunio marinus</name>
    <dbReference type="NCBI Taxonomy" id="568069"/>
    <lineage>
        <taxon>Eukaryota</taxon>
        <taxon>Metazoa</taxon>
        <taxon>Ecdysozoa</taxon>
        <taxon>Arthropoda</taxon>
        <taxon>Hexapoda</taxon>
        <taxon>Insecta</taxon>
        <taxon>Pterygota</taxon>
        <taxon>Neoptera</taxon>
        <taxon>Endopterygota</taxon>
        <taxon>Diptera</taxon>
        <taxon>Nematocera</taxon>
        <taxon>Chironomoidea</taxon>
        <taxon>Chironomidae</taxon>
        <taxon>Clunio</taxon>
    </lineage>
</organism>